<dbReference type="SMART" id="SM00028">
    <property type="entry name" value="TPR"/>
    <property type="match status" value="2"/>
</dbReference>
<evidence type="ECO:0000256" key="1">
    <source>
        <dbReference type="PROSITE-ProRule" id="PRU00339"/>
    </source>
</evidence>
<keyword evidence="4" id="KW-1185">Reference proteome</keyword>
<comment type="caution">
    <text evidence="3">The sequence shown here is derived from an EMBL/GenBank/DDBJ whole genome shotgun (WGS) entry which is preliminary data.</text>
</comment>
<protein>
    <recommendedName>
        <fullName evidence="2">Peptidase C39-like domain-containing protein</fullName>
    </recommendedName>
</protein>
<evidence type="ECO:0000313" key="3">
    <source>
        <dbReference type="EMBL" id="GAA3715840.1"/>
    </source>
</evidence>
<dbReference type="Gene3D" id="3.90.70.10">
    <property type="entry name" value="Cysteine proteinases"/>
    <property type="match status" value="1"/>
</dbReference>
<feature type="domain" description="Peptidase C39-like" evidence="2">
    <location>
        <begin position="61"/>
        <end position="172"/>
    </location>
</feature>
<dbReference type="InterPro" id="IPR039564">
    <property type="entry name" value="Peptidase_C39-like"/>
</dbReference>
<feature type="repeat" description="TPR" evidence="1">
    <location>
        <begin position="247"/>
        <end position="280"/>
    </location>
</feature>
<dbReference type="InterPro" id="IPR039563">
    <property type="entry name" value="Peptidase_C39_single_dom"/>
</dbReference>
<keyword evidence="1" id="KW-0802">TPR repeat</keyword>
<dbReference type="SUPFAM" id="SSF48452">
    <property type="entry name" value="TPR-like"/>
    <property type="match status" value="1"/>
</dbReference>
<dbReference type="InterPro" id="IPR011990">
    <property type="entry name" value="TPR-like_helical_dom_sf"/>
</dbReference>
<evidence type="ECO:0000259" key="2">
    <source>
        <dbReference type="Pfam" id="PF13529"/>
    </source>
</evidence>
<name>A0ABP7E8Q2_9GAMM</name>
<dbReference type="Gene3D" id="1.25.40.10">
    <property type="entry name" value="Tetratricopeptide repeat domain"/>
    <property type="match status" value="1"/>
</dbReference>
<sequence>MSLLAQPQALPRRLQNVRLAGVLPLLMLTSLAISLLSGCAATPQLSSDAESRLPDKAYVSDVPFHSQRDYQCGPASLAMALNASGIEVSVDQLIPQVFVPGREGSVQPEMMATVRRHQRISYPLDGSFEALLSEVNAGHPVVVLQNLSLPLLPMWHYAVVIGYDREREQLILHSGEQSRQVTDMSRFDATWARSGRWAMVALPPGQLPHSITSQQATDSIAAFEATAGAEAALPAWQALIARWPGYAMGWFALGNALHASDEPQAAVDAFVKATEQDPALAVAWLNLGLTQQGLGQQQQALASLRQAAALPGQWQAQAKKALAEM</sequence>
<dbReference type="CDD" id="cd02549">
    <property type="entry name" value="Peptidase_C39A"/>
    <property type="match status" value="1"/>
</dbReference>
<evidence type="ECO:0000313" key="4">
    <source>
        <dbReference type="Proteomes" id="UP001501479"/>
    </source>
</evidence>
<dbReference type="InterPro" id="IPR019734">
    <property type="entry name" value="TPR_rpt"/>
</dbReference>
<dbReference type="PROSITE" id="PS50005">
    <property type="entry name" value="TPR"/>
    <property type="match status" value="1"/>
</dbReference>
<organism evidence="3 4">
    <name type="scientific">Oceanisphaera sediminis</name>
    <dbReference type="NCBI Taxonomy" id="981381"/>
    <lineage>
        <taxon>Bacteria</taxon>
        <taxon>Pseudomonadati</taxon>
        <taxon>Pseudomonadota</taxon>
        <taxon>Gammaproteobacteria</taxon>
        <taxon>Aeromonadales</taxon>
        <taxon>Aeromonadaceae</taxon>
        <taxon>Oceanisphaera</taxon>
    </lineage>
</organism>
<accession>A0ABP7E8Q2</accession>
<dbReference type="EMBL" id="BAABDS010000038">
    <property type="protein sequence ID" value="GAA3715840.1"/>
    <property type="molecule type" value="Genomic_DNA"/>
</dbReference>
<dbReference type="Pfam" id="PF13529">
    <property type="entry name" value="Peptidase_C39_2"/>
    <property type="match status" value="1"/>
</dbReference>
<dbReference type="Proteomes" id="UP001501479">
    <property type="component" value="Unassembled WGS sequence"/>
</dbReference>
<proteinExistence type="predicted"/>
<dbReference type="Pfam" id="PF13181">
    <property type="entry name" value="TPR_8"/>
    <property type="match status" value="1"/>
</dbReference>
<gene>
    <name evidence="3" type="ORF">GCM10022421_24340</name>
</gene>
<dbReference type="NCBIfam" id="NF033920">
    <property type="entry name" value="C39_PA2778_fam"/>
    <property type="match status" value="1"/>
</dbReference>
<reference evidence="4" key="1">
    <citation type="journal article" date="2019" name="Int. J. Syst. Evol. Microbiol.">
        <title>The Global Catalogue of Microorganisms (GCM) 10K type strain sequencing project: providing services to taxonomists for standard genome sequencing and annotation.</title>
        <authorList>
            <consortium name="The Broad Institute Genomics Platform"/>
            <consortium name="The Broad Institute Genome Sequencing Center for Infectious Disease"/>
            <person name="Wu L."/>
            <person name="Ma J."/>
        </authorList>
    </citation>
    <scope>NUCLEOTIDE SEQUENCE [LARGE SCALE GENOMIC DNA]</scope>
    <source>
        <strain evidence="4">JCM 17329</strain>
    </source>
</reference>